<dbReference type="InterPro" id="IPR050084">
    <property type="entry name" value="NADPH_dep_7-cyano-7-deazaG_red"/>
</dbReference>
<evidence type="ECO:0000256" key="2">
    <source>
        <dbReference type="ARBA" id="ARBA00022785"/>
    </source>
</evidence>
<sequence length="265" mass="29266">MLLGKVTAAPDAYAPDVLYPIPRAPGRRAAGIDIDSACFGVDLWHAYELSWLDEQGKPEVRVGRISIPADSPNMVESKSLKLYLNSLNNLRHGSADAVATRIRQDVGGVVGAEIGLELLPVTAPALCGEPLTGECIDQLALHAGGLHPERDLLVTTGQRGEDTVHSHLLRSLCPVTGQPDWASVWIHYRGDLIERASLLQYIIAFRQHQEFHEQCVERMFADIGHRATPEFLQIQAFYTRRGGLDINPMRSTEPGARPLPRMNRQ</sequence>
<protein>
    <submittedName>
        <fullName evidence="6">NADPH-dependent 7-cyano-7-deazaguanine reductase QueF</fullName>
        <ecNumber evidence="6">1.7.1.13</ecNumber>
    </submittedName>
</protein>
<name>A0A5B0WM95_9GAMM</name>
<evidence type="ECO:0000313" key="7">
    <source>
        <dbReference type="Proteomes" id="UP000323708"/>
    </source>
</evidence>
<evidence type="ECO:0000256" key="1">
    <source>
        <dbReference type="ARBA" id="ARBA00022490"/>
    </source>
</evidence>
<dbReference type="Pfam" id="PF14819">
    <property type="entry name" value="QueF_N"/>
    <property type="match status" value="1"/>
</dbReference>
<evidence type="ECO:0000256" key="3">
    <source>
        <dbReference type="ARBA" id="ARBA00022857"/>
    </source>
</evidence>
<dbReference type="GO" id="GO:0033739">
    <property type="term" value="F:preQ1 synthase activity"/>
    <property type="evidence" value="ECO:0007669"/>
    <property type="project" value="UniProtKB-EC"/>
</dbReference>
<accession>A0A5B0WM95</accession>
<proteinExistence type="predicted"/>
<dbReference type="SUPFAM" id="SSF55620">
    <property type="entry name" value="Tetrahydrobiopterin biosynthesis enzymes-like"/>
    <property type="match status" value="1"/>
</dbReference>
<dbReference type="AlphaFoldDB" id="A0A5B0WM95"/>
<dbReference type="NCBIfam" id="TIGR03138">
    <property type="entry name" value="QueF"/>
    <property type="match status" value="1"/>
</dbReference>
<reference evidence="6 7" key="1">
    <citation type="submission" date="2019-09" db="EMBL/GenBank/DDBJ databases">
        <authorList>
            <person name="Chen X.-Y."/>
        </authorList>
    </citation>
    <scope>NUCLEOTIDE SEQUENCE [LARGE SCALE GENOMIC DNA]</scope>
    <source>
        <strain evidence="6 7">NY5</strain>
    </source>
</reference>
<keyword evidence="1" id="KW-0963">Cytoplasm</keyword>
<dbReference type="InterPro" id="IPR043133">
    <property type="entry name" value="GTP-CH-I_C/QueF"/>
</dbReference>
<keyword evidence="7" id="KW-1185">Reference proteome</keyword>
<dbReference type="Pfam" id="PF14489">
    <property type="entry name" value="QueF"/>
    <property type="match status" value="1"/>
</dbReference>
<dbReference type="PANTHER" id="PTHR34354">
    <property type="entry name" value="NADPH-DEPENDENT 7-CYANO-7-DEAZAGUANINE REDUCTASE"/>
    <property type="match status" value="1"/>
</dbReference>
<dbReference type="InterPro" id="IPR016428">
    <property type="entry name" value="QueF_type2"/>
</dbReference>
<dbReference type="InterPro" id="IPR029500">
    <property type="entry name" value="QueF"/>
</dbReference>
<comment type="caution">
    <text evidence="6">The sequence shown here is derived from an EMBL/GenBank/DDBJ whole genome shotgun (WGS) entry which is preliminary data.</text>
</comment>
<keyword evidence="4 6" id="KW-0560">Oxidoreductase</keyword>
<evidence type="ECO:0000256" key="4">
    <source>
        <dbReference type="ARBA" id="ARBA00023002"/>
    </source>
</evidence>
<dbReference type="EC" id="1.7.1.13" evidence="6"/>
<keyword evidence="2" id="KW-0671">Queuosine biosynthesis</keyword>
<keyword evidence="3" id="KW-0521">NADP</keyword>
<dbReference type="Gene3D" id="3.30.1130.10">
    <property type="match status" value="2"/>
</dbReference>
<dbReference type="InterPro" id="IPR029139">
    <property type="entry name" value="QueF_N"/>
</dbReference>
<dbReference type="PANTHER" id="PTHR34354:SF1">
    <property type="entry name" value="NADPH-DEPENDENT 7-CYANO-7-DEAZAGUANINE REDUCTASE"/>
    <property type="match status" value="1"/>
</dbReference>
<dbReference type="GO" id="GO:0008616">
    <property type="term" value="P:tRNA queuosine(34) biosynthetic process"/>
    <property type="evidence" value="ECO:0007669"/>
    <property type="project" value="UniProtKB-KW"/>
</dbReference>
<evidence type="ECO:0000313" key="6">
    <source>
        <dbReference type="EMBL" id="KAA1188103.1"/>
    </source>
</evidence>
<gene>
    <name evidence="6" type="primary">queF</name>
    <name evidence="6" type="ORF">F0M18_18845</name>
</gene>
<dbReference type="Proteomes" id="UP000323708">
    <property type="component" value="Unassembled WGS sequence"/>
</dbReference>
<dbReference type="PIRSF" id="PIRSF004750">
    <property type="entry name" value="Nitrile_oxidored_YqcD_prd"/>
    <property type="match status" value="1"/>
</dbReference>
<organism evidence="6 7">
    <name type="scientific">Pseudohalioglobus sediminis</name>
    <dbReference type="NCBI Taxonomy" id="2606449"/>
    <lineage>
        <taxon>Bacteria</taxon>
        <taxon>Pseudomonadati</taxon>
        <taxon>Pseudomonadota</taxon>
        <taxon>Gammaproteobacteria</taxon>
        <taxon>Cellvibrionales</taxon>
        <taxon>Halieaceae</taxon>
        <taxon>Pseudohalioglobus</taxon>
    </lineage>
</organism>
<evidence type="ECO:0000259" key="5">
    <source>
        <dbReference type="Pfam" id="PF14819"/>
    </source>
</evidence>
<feature type="domain" description="NADPH-dependent 7-cyano-7-deazaguanine reductase N-terminal" evidence="5">
    <location>
        <begin position="11"/>
        <end position="117"/>
    </location>
</feature>
<dbReference type="EMBL" id="VTUX01000011">
    <property type="protein sequence ID" value="KAA1188103.1"/>
    <property type="molecule type" value="Genomic_DNA"/>
</dbReference>
<dbReference type="GO" id="GO:0005737">
    <property type="term" value="C:cytoplasm"/>
    <property type="evidence" value="ECO:0007669"/>
    <property type="project" value="InterPro"/>
</dbReference>